<protein>
    <submittedName>
        <fullName evidence="1">Uncharacterized protein</fullName>
    </submittedName>
</protein>
<reference evidence="1 2" key="1">
    <citation type="submission" date="2016-10" db="EMBL/GenBank/DDBJ databases">
        <authorList>
            <person name="de Groot N.N."/>
        </authorList>
    </citation>
    <scope>NUCLEOTIDE SEQUENCE [LARGE SCALE GENOMIC DNA]</scope>
    <source>
        <strain evidence="1 2">DSM 28286</strain>
    </source>
</reference>
<dbReference type="OrthoDB" id="674637at2"/>
<dbReference type="STRING" id="1465490.SAMN05444277_105192"/>
<evidence type="ECO:0000313" key="1">
    <source>
        <dbReference type="EMBL" id="SFQ11081.1"/>
    </source>
</evidence>
<dbReference type="RefSeq" id="WP_090658020.1">
    <property type="nucleotide sequence ID" value="NZ_FOXQ01000005.1"/>
</dbReference>
<dbReference type="AlphaFoldDB" id="A0A1I5VUG4"/>
<organism evidence="1 2">
    <name type="scientific">Parafilimonas terrae</name>
    <dbReference type="NCBI Taxonomy" id="1465490"/>
    <lineage>
        <taxon>Bacteria</taxon>
        <taxon>Pseudomonadati</taxon>
        <taxon>Bacteroidota</taxon>
        <taxon>Chitinophagia</taxon>
        <taxon>Chitinophagales</taxon>
        <taxon>Chitinophagaceae</taxon>
        <taxon>Parafilimonas</taxon>
    </lineage>
</organism>
<keyword evidence="2" id="KW-1185">Reference proteome</keyword>
<sequence>MKVRKIIAVICLVVLCTQVIPLRQIGAMLFNNQITEELTHNSDYGKRISGEKEAHHFFPVLDITAKELAATNNLSIYSRSVLVKLHIAEVPTPPPNI</sequence>
<dbReference type="Proteomes" id="UP000199031">
    <property type="component" value="Unassembled WGS sequence"/>
</dbReference>
<proteinExistence type="predicted"/>
<dbReference type="EMBL" id="FOXQ01000005">
    <property type="protein sequence ID" value="SFQ11081.1"/>
    <property type="molecule type" value="Genomic_DNA"/>
</dbReference>
<name>A0A1I5VUG4_9BACT</name>
<evidence type="ECO:0000313" key="2">
    <source>
        <dbReference type="Proteomes" id="UP000199031"/>
    </source>
</evidence>
<accession>A0A1I5VUG4</accession>
<gene>
    <name evidence="1" type="ORF">SAMN05444277_105192</name>
</gene>